<dbReference type="FunFam" id="3.10.20.370:FF:000001">
    <property type="entry name" value="Retrovirus-related Pol polyprotein from transposon 17.6-like protein"/>
    <property type="match status" value="1"/>
</dbReference>
<dbReference type="InterPro" id="IPR021109">
    <property type="entry name" value="Peptidase_aspartic_dom_sf"/>
</dbReference>
<dbReference type="OrthoDB" id="6157735at2759"/>
<dbReference type="InterPro" id="IPR051320">
    <property type="entry name" value="Viral_Replic_Matur_Polypro"/>
</dbReference>
<sequence length="380" mass="43164">MADRGFEIEDILPDGNKEVNALIDTGSEVTILKDSVFDTLTQKPYIIRETSMHGAGRDMRMTCRITNPTEFSIELLAFKVTLHVAPIDCDMLIGADFLIKHGAILDYLPKKMNLRNTQVHLRLGGETSPTNAPVVNRVTVQQTVIVPPNSALRIDLESAGMASDYLIEPKGNTTLLVPRTVCAKGQKPTLCFLNITDNPVRIPKGDEQHLQPVSVWAVPICTKDVERFLGFVNYHRSFIKYYAKISAPLYEVTGEKKFFWIHQRQLAFDTLKHKLMVAPVLALPNTTDRFILDTDAFQNAIRAELIQVQNGRERTIAYGSFIMTPEQKNYCTTRKELLAVIRFTRQFRHYLLGKEFTVRTDHSSLTWLINFKEPQGQLAR</sequence>
<keyword evidence="3" id="KW-0694">RNA-binding</keyword>
<keyword evidence="1" id="KW-0378">Hydrolase</keyword>
<dbReference type="AlphaFoldDB" id="A0A6J8CBK9"/>
<evidence type="ECO:0000256" key="4">
    <source>
        <dbReference type="ARBA" id="ARBA00022908"/>
    </source>
</evidence>
<keyword evidence="7" id="KW-1185">Reference proteome</keyword>
<evidence type="ECO:0000259" key="5">
    <source>
        <dbReference type="PROSITE" id="PS50175"/>
    </source>
</evidence>
<evidence type="ECO:0000313" key="7">
    <source>
        <dbReference type="Proteomes" id="UP000507470"/>
    </source>
</evidence>
<dbReference type="Gene3D" id="2.40.70.10">
    <property type="entry name" value="Acid Proteases"/>
    <property type="match status" value="1"/>
</dbReference>
<dbReference type="GO" id="GO:0004190">
    <property type="term" value="F:aspartic-type endopeptidase activity"/>
    <property type="evidence" value="ECO:0007669"/>
    <property type="project" value="InterPro"/>
</dbReference>
<dbReference type="EMBL" id="CACVKT020004932">
    <property type="protein sequence ID" value="CAC5392237.1"/>
    <property type="molecule type" value="Genomic_DNA"/>
</dbReference>
<protein>
    <recommendedName>
        <fullName evidence="5">Peptidase A2 domain-containing protein</fullName>
    </recommendedName>
</protein>
<dbReference type="PROSITE" id="PS00141">
    <property type="entry name" value="ASP_PROTEASE"/>
    <property type="match status" value="1"/>
</dbReference>
<dbReference type="FunFam" id="3.30.70.270:FF:000020">
    <property type="entry name" value="Transposon Tf2-6 polyprotein-like Protein"/>
    <property type="match status" value="1"/>
</dbReference>
<dbReference type="GO" id="GO:0015074">
    <property type="term" value="P:DNA integration"/>
    <property type="evidence" value="ECO:0007669"/>
    <property type="project" value="UniProtKB-KW"/>
</dbReference>
<dbReference type="Pfam" id="PF17919">
    <property type="entry name" value="RT_RNaseH_2"/>
    <property type="match status" value="1"/>
</dbReference>
<dbReference type="InterPro" id="IPR041577">
    <property type="entry name" value="RT_RNaseH_2"/>
</dbReference>
<dbReference type="InterPro" id="IPR001969">
    <property type="entry name" value="Aspartic_peptidase_AS"/>
</dbReference>
<evidence type="ECO:0000313" key="6">
    <source>
        <dbReference type="EMBL" id="CAC5392237.1"/>
    </source>
</evidence>
<dbReference type="InterPro" id="IPR043128">
    <property type="entry name" value="Rev_trsase/Diguanyl_cyclase"/>
</dbReference>
<gene>
    <name evidence="6" type="ORF">MCOR_27185</name>
</gene>
<dbReference type="PANTHER" id="PTHR33064">
    <property type="entry name" value="POL PROTEIN"/>
    <property type="match status" value="1"/>
</dbReference>
<dbReference type="Gene3D" id="3.30.70.270">
    <property type="match status" value="1"/>
</dbReference>
<dbReference type="PANTHER" id="PTHR33064:SF37">
    <property type="entry name" value="RIBONUCLEASE H"/>
    <property type="match status" value="1"/>
</dbReference>
<evidence type="ECO:0000256" key="2">
    <source>
        <dbReference type="ARBA" id="ARBA00022842"/>
    </source>
</evidence>
<keyword evidence="4" id="KW-0229">DNA integration</keyword>
<accession>A0A6J8CBK9</accession>
<dbReference type="SUPFAM" id="SSF50630">
    <property type="entry name" value="Acid proteases"/>
    <property type="match status" value="1"/>
</dbReference>
<dbReference type="GO" id="GO:0006508">
    <property type="term" value="P:proteolysis"/>
    <property type="evidence" value="ECO:0007669"/>
    <property type="project" value="InterPro"/>
</dbReference>
<dbReference type="GO" id="GO:0003723">
    <property type="term" value="F:RNA binding"/>
    <property type="evidence" value="ECO:0007669"/>
    <property type="project" value="UniProtKB-KW"/>
</dbReference>
<name>A0A6J8CBK9_MYTCO</name>
<dbReference type="InterPro" id="IPR043502">
    <property type="entry name" value="DNA/RNA_pol_sf"/>
</dbReference>
<dbReference type="Proteomes" id="UP000507470">
    <property type="component" value="Unassembled WGS sequence"/>
</dbReference>
<feature type="domain" description="Peptidase A2" evidence="5">
    <location>
        <begin position="19"/>
        <end position="56"/>
    </location>
</feature>
<dbReference type="SUPFAM" id="SSF56672">
    <property type="entry name" value="DNA/RNA polymerases"/>
    <property type="match status" value="1"/>
</dbReference>
<evidence type="ECO:0000256" key="1">
    <source>
        <dbReference type="ARBA" id="ARBA00022801"/>
    </source>
</evidence>
<dbReference type="PROSITE" id="PS50175">
    <property type="entry name" value="ASP_PROT_RETROV"/>
    <property type="match status" value="1"/>
</dbReference>
<organism evidence="6 7">
    <name type="scientific">Mytilus coruscus</name>
    <name type="common">Sea mussel</name>
    <dbReference type="NCBI Taxonomy" id="42192"/>
    <lineage>
        <taxon>Eukaryota</taxon>
        <taxon>Metazoa</taxon>
        <taxon>Spiralia</taxon>
        <taxon>Lophotrochozoa</taxon>
        <taxon>Mollusca</taxon>
        <taxon>Bivalvia</taxon>
        <taxon>Autobranchia</taxon>
        <taxon>Pteriomorphia</taxon>
        <taxon>Mytilida</taxon>
        <taxon>Mytiloidea</taxon>
        <taxon>Mytilidae</taxon>
        <taxon>Mytilinae</taxon>
        <taxon>Mytilus</taxon>
    </lineage>
</organism>
<keyword evidence="2" id="KW-0460">Magnesium</keyword>
<dbReference type="CDD" id="cd09274">
    <property type="entry name" value="RNase_HI_RT_Ty3"/>
    <property type="match status" value="1"/>
</dbReference>
<dbReference type="InterPro" id="IPR001995">
    <property type="entry name" value="Peptidase_A2_cat"/>
</dbReference>
<reference evidence="6 7" key="1">
    <citation type="submission" date="2020-06" db="EMBL/GenBank/DDBJ databases">
        <authorList>
            <person name="Li R."/>
            <person name="Bekaert M."/>
        </authorList>
    </citation>
    <scope>NUCLEOTIDE SEQUENCE [LARGE SCALE GENOMIC DNA]</scope>
    <source>
        <strain evidence="7">wild</strain>
    </source>
</reference>
<proteinExistence type="predicted"/>
<dbReference type="Gene3D" id="3.10.20.370">
    <property type="match status" value="1"/>
</dbReference>
<evidence type="ECO:0000256" key="3">
    <source>
        <dbReference type="ARBA" id="ARBA00022884"/>
    </source>
</evidence>
<dbReference type="CDD" id="cd00303">
    <property type="entry name" value="retropepsin_like"/>
    <property type="match status" value="1"/>
</dbReference>